<sequence length="158" mass="18446">MEQLMEFFLKKGLRPFQLDTLMEELEQKLTHSELTTLLFLDYYGELSMSELAQQLGAPLSTLTSMIHRLQKRKLIQREKDLKDRRIYLVKLTADGEGVTQTAKKKINHLFDRVQMALTPQELQQFMSLAVKVAKAIQNESDQPQRNKETKLRNIPIED</sequence>
<keyword evidence="1" id="KW-0805">Transcription regulation</keyword>
<evidence type="ECO:0000313" key="5">
    <source>
        <dbReference type="EMBL" id="SMO56658.1"/>
    </source>
</evidence>
<reference evidence="5 6" key="1">
    <citation type="submission" date="2017-05" db="EMBL/GenBank/DDBJ databases">
        <authorList>
            <person name="Varghese N."/>
            <person name="Submissions S."/>
        </authorList>
    </citation>
    <scope>NUCLEOTIDE SEQUENCE [LARGE SCALE GENOMIC DNA]</scope>
    <source>
        <strain evidence="5 6">DSM 45474</strain>
    </source>
</reference>
<dbReference type="RefSeq" id="WP_142504981.1">
    <property type="nucleotide sequence ID" value="NZ_FXTI01000003.1"/>
</dbReference>
<dbReference type="PANTHER" id="PTHR42756:SF1">
    <property type="entry name" value="TRANSCRIPTIONAL REPRESSOR OF EMRAB OPERON"/>
    <property type="match status" value="1"/>
</dbReference>
<dbReference type="GO" id="GO:0003700">
    <property type="term" value="F:DNA-binding transcription factor activity"/>
    <property type="evidence" value="ECO:0007669"/>
    <property type="project" value="InterPro"/>
</dbReference>
<dbReference type="Gene3D" id="1.10.10.10">
    <property type="entry name" value="Winged helix-like DNA-binding domain superfamily/Winged helix DNA-binding domain"/>
    <property type="match status" value="1"/>
</dbReference>
<dbReference type="SMART" id="SM00347">
    <property type="entry name" value="HTH_MARR"/>
    <property type="match status" value="1"/>
</dbReference>
<feature type="domain" description="HTH marR-type" evidence="4">
    <location>
        <begin position="1"/>
        <end position="134"/>
    </location>
</feature>
<name>A0A521CB85_9BACL</name>
<dbReference type="InterPro" id="IPR000835">
    <property type="entry name" value="HTH_MarR-typ"/>
</dbReference>
<keyword evidence="3" id="KW-0804">Transcription</keyword>
<dbReference type="GO" id="GO:0003677">
    <property type="term" value="F:DNA binding"/>
    <property type="evidence" value="ECO:0007669"/>
    <property type="project" value="UniProtKB-KW"/>
</dbReference>
<dbReference type="PROSITE" id="PS50995">
    <property type="entry name" value="HTH_MARR_2"/>
    <property type="match status" value="1"/>
</dbReference>
<dbReference type="OrthoDB" id="327696at2"/>
<dbReference type="AlphaFoldDB" id="A0A521CB85"/>
<accession>A0A521CB85</accession>
<proteinExistence type="predicted"/>
<dbReference type="InterPro" id="IPR036388">
    <property type="entry name" value="WH-like_DNA-bd_sf"/>
</dbReference>
<dbReference type="PRINTS" id="PR00598">
    <property type="entry name" value="HTHMARR"/>
</dbReference>
<evidence type="ECO:0000256" key="1">
    <source>
        <dbReference type="ARBA" id="ARBA00023015"/>
    </source>
</evidence>
<keyword evidence="6" id="KW-1185">Reference proteome</keyword>
<evidence type="ECO:0000313" key="6">
    <source>
        <dbReference type="Proteomes" id="UP000315636"/>
    </source>
</evidence>
<dbReference type="InterPro" id="IPR036390">
    <property type="entry name" value="WH_DNA-bd_sf"/>
</dbReference>
<evidence type="ECO:0000256" key="3">
    <source>
        <dbReference type="ARBA" id="ARBA00023163"/>
    </source>
</evidence>
<protein>
    <submittedName>
        <fullName evidence="5">DNA-binding transcriptional regulator, MarR family</fullName>
    </submittedName>
</protein>
<dbReference type="Pfam" id="PF01047">
    <property type="entry name" value="MarR"/>
    <property type="match status" value="1"/>
</dbReference>
<dbReference type="SUPFAM" id="SSF46785">
    <property type="entry name" value="Winged helix' DNA-binding domain"/>
    <property type="match status" value="1"/>
</dbReference>
<dbReference type="EMBL" id="FXTI01000003">
    <property type="protein sequence ID" value="SMO56658.1"/>
    <property type="molecule type" value="Genomic_DNA"/>
</dbReference>
<dbReference type="Proteomes" id="UP000315636">
    <property type="component" value="Unassembled WGS sequence"/>
</dbReference>
<organism evidence="5 6">
    <name type="scientific">Melghirimyces algeriensis</name>
    <dbReference type="NCBI Taxonomy" id="910412"/>
    <lineage>
        <taxon>Bacteria</taxon>
        <taxon>Bacillati</taxon>
        <taxon>Bacillota</taxon>
        <taxon>Bacilli</taxon>
        <taxon>Bacillales</taxon>
        <taxon>Thermoactinomycetaceae</taxon>
        <taxon>Melghirimyces</taxon>
    </lineage>
</organism>
<gene>
    <name evidence="5" type="ORF">SAMN06264849_103237</name>
</gene>
<keyword evidence="2 5" id="KW-0238">DNA-binding</keyword>
<evidence type="ECO:0000256" key="2">
    <source>
        <dbReference type="ARBA" id="ARBA00023125"/>
    </source>
</evidence>
<evidence type="ECO:0000259" key="4">
    <source>
        <dbReference type="PROSITE" id="PS50995"/>
    </source>
</evidence>
<dbReference type="PANTHER" id="PTHR42756">
    <property type="entry name" value="TRANSCRIPTIONAL REGULATOR, MARR"/>
    <property type="match status" value="1"/>
</dbReference>